<protein>
    <recommendedName>
        <fullName evidence="4">Inhibitor of nuclear factor kappa-B kinase-interacting protein</fullName>
    </recommendedName>
</protein>
<dbReference type="Proteomes" id="UP001187315">
    <property type="component" value="Unassembled WGS sequence"/>
</dbReference>
<reference evidence="2" key="1">
    <citation type="submission" date="2023-08" db="EMBL/GenBank/DDBJ databases">
        <title>Pelteobagrus vachellii genome.</title>
        <authorList>
            <person name="Liu H."/>
        </authorList>
    </citation>
    <scope>NUCLEOTIDE SEQUENCE</scope>
    <source>
        <strain evidence="2">PRFRI_2022a</strain>
        <tissue evidence="2">Muscle</tissue>
    </source>
</reference>
<dbReference type="AlphaFoldDB" id="A0AA88M8I1"/>
<dbReference type="PANTHER" id="PTHR21734">
    <property type="entry name" value="INHIBITOR OF NUCLEAR FACTOR KAPPA-B KINASE-INTERACTING PROTEIN"/>
    <property type="match status" value="1"/>
</dbReference>
<name>A0AA88M8I1_TACVA</name>
<accession>A0AA88M8I1</accession>
<feature type="region of interest" description="Disordered" evidence="1">
    <location>
        <begin position="1"/>
        <end position="29"/>
    </location>
</feature>
<proteinExistence type="predicted"/>
<feature type="compositionally biased region" description="Polar residues" evidence="1">
    <location>
        <begin position="17"/>
        <end position="29"/>
    </location>
</feature>
<sequence>MPSDGVKQRKGKAQNGDADTSPSGKTSQCSSVDLRTVVSLLSLSACFLLAWAMLQQNARFNEVEEKYNHLYEKAADLLALEKKFSAASRKCEDVQVQLANENVQVPLSQLSSLKQEMAQLKEWSSGLTERRQQLHTNLAQLTQAVERIENRTTAISSDVTAKVASVRTDVRRMGGLEGDVEGLLTQTNELEEKVSQVEKLMAKRIGEVLANSISRVAGLRSLMEKNTKSLEQMRKRIPELSITDTKLTERILALESGRAKLARTVMFASDLRPKVSTIKRDFAMLEPQLVDLTLRIGHLAEDLMKREEDISQIKESLANFAAIKKDLKQAQEVLTVEVTTDVPHQNDLSQTMNHTEL</sequence>
<comment type="caution">
    <text evidence="2">The sequence shown here is derived from an EMBL/GenBank/DDBJ whole genome shotgun (WGS) entry which is preliminary data.</text>
</comment>
<dbReference type="PANTHER" id="PTHR21734:SF10">
    <property type="entry name" value="INHIBITOR OF NUCLEAR FACTOR KAPPA-B KINASE-INTERACTING PROTEIN"/>
    <property type="match status" value="1"/>
</dbReference>
<keyword evidence="3" id="KW-1185">Reference proteome</keyword>
<dbReference type="InterPro" id="IPR024152">
    <property type="entry name" value="Inh_kappa-B_kinase-int"/>
</dbReference>
<gene>
    <name evidence="2" type="ORF">Q7C36_015823</name>
</gene>
<organism evidence="2 3">
    <name type="scientific">Tachysurus vachellii</name>
    <name type="common">Darkbarbel catfish</name>
    <name type="synonym">Pelteobagrus vachellii</name>
    <dbReference type="NCBI Taxonomy" id="175792"/>
    <lineage>
        <taxon>Eukaryota</taxon>
        <taxon>Metazoa</taxon>
        <taxon>Chordata</taxon>
        <taxon>Craniata</taxon>
        <taxon>Vertebrata</taxon>
        <taxon>Euteleostomi</taxon>
        <taxon>Actinopterygii</taxon>
        <taxon>Neopterygii</taxon>
        <taxon>Teleostei</taxon>
        <taxon>Ostariophysi</taxon>
        <taxon>Siluriformes</taxon>
        <taxon>Bagridae</taxon>
        <taxon>Tachysurus</taxon>
    </lineage>
</organism>
<dbReference type="EMBL" id="JAVHJS010000016">
    <property type="protein sequence ID" value="KAK2832361.1"/>
    <property type="molecule type" value="Genomic_DNA"/>
</dbReference>
<evidence type="ECO:0000313" key="2">
    <source>
        <dbReference type="EMBL" id="KAK2832361.1"/>
    </source>
</evidence>
<evidence type="ECO:0000256" key="1">
    <source>
        <dbReference type="SAM" id="MobiDB-lite"/>
    </source>
</evidence>
<evidence type="ECO:0000313" key="3">
    <source>
        <dbReference type="Proteomes" id="UP001187315"/>
    </source>
</evidence>
<evidence type="ECO:0008006" key="4">
    <source>
        <dbReference type="Google" id="ProtNLM"/>
    </source>
</evidence>